<evidence type="ECO:0000313" key="1">
    <source>
        <dbReference type="EMBL" id="CBX31480.1"/>
    </source>
</evidence>
<protein>
    <recommendedName>
        <fullName evidence="2">GxxExxY protein</fullName>
    </recommendedName>
</protein>
<organism evidence="1">
    <name type="scientific">uncultured Desulfobacterium sp</name>
    <dbReference type="NCBI Taxonomy" id="201089"/>
    <lineage>
        <taxon>Bacteria</taxon>
        <taxon>Pseudomonadati</taxon>
        <taxon>Thermodesulfobacteriota</taxon>
        <taxon>Desulfobacteria</taxon>
        <taxon>Desulfobacterales</taxon>
        <taxon>Desulfobacteriaceae</taxon>
        <taxon>Desulfobacterium</taxon>
        <taxon>environmental samples</taxon>
    </lineage>
</organism>
<reference evidence="1" key="1">
    <citation type="journal article" date="2011" name="Environ. Microbiol.">
        <title>Genomic insights into the metabolic potential of the polycyclic aromatic hydrocarbon degrading sulfate-reducing Deltaproteobacterium N47.</title>
        <authorList>
            <person name="Bergmann F."/>
            <person name="Selesi D."/>
            <person name="Weinmaier T."/>
            <person name="Tischler P."/>
            <person name="Rattei T."/>
            <person name="Meckenstock R.U."/>
        </authorList>
    </citation>
    <scope>NUCLEOTIDE SEQUENCE</scope>
</reference>
<evidence type="ECO:0008006" key="2">
    <source>
        <dbReference type="Google" id="ProtNLM"/>
    </source>
</evidence>
<name>E1YJM6_9BACT</name>
<dbReference type="NCBIfam" id="TIGR04256">
    <property type="entry name" value="GxxExxY"/>
    <property type="match status" value="1"/>
</dbReference>
<dbReference type="InterPro" id="IPR026350">
    <property type="entry name" value="GxxExxY"/>
</dbReference>
<sequence length="129" mass="14638">MILLEKEVLTHKVIGCAYLVYNKLGFGFLESVYRKAMVIEIEASGLRVQQESPLKVHYRDQVVGDFFADLLVEDELIVELKSVERLGKVHEAQLVNYLVATGIEVGLLINFNSTGVDIKRKYRTPKETP</sequence>
<proteinExistence type="predicted"/>
<accession>E1YJM6</accession>
<dbReference type="AlphaFoldDB" id="E1YJM6"/>
<gene>
    <name evidence="1" type="ORF">N47_E49920</name>
</gene>
<dbReference type="EMBL" id="FR695877">
    <property type="protein sequence ID" value="CBX31480.1"/>
    <property type="molecule type" value="Genomic_DNA"/>
</dbReference>
<dbReference type="Pfam" id="PF13366">
    <property type="entry name" value="PDDEXK_3"/>
    <property type="match status" value="1"/>
</dbReference>